<reference evidence="3 4" key="1">
    <citation type="submission" date="2019-01" db="EMBL/GenBank/DDBJ databases">
        <title>Spirosoma flava sp. nov., a propanil-degrading bacterium isolated from herbicide-contaminated soil.</title>
        <authorList>
            <person name="Zhang L."/>
            <person name="Jiang J.-D."/>
        </authorList>
    </citation>
    <scope>NUCLEOTIDE SEQUENCE [LARGE SCALE GENOMIC DNA]</scope>
    <source>
        <strain evidence="3 4">TY50</strain>
    </source>
</reference>
<dbReference type="InterPro" id="IPR007433">
    <property type="entry name" value="DUF481"/>
</dbReference>
<feature type="transmembrane region" description="Helical" evidence="2">
    <location>
        <begin position="50"/>
        <end position="69"/>
    </location>
</feature>
<evidence type="ECO:0000256" key="1">
    <source>
        <dbReference type="SAM" id="MobiDB-lite"/>
    </source>
</evidence>
<feature type="compositionally biased region" description="Polar residues" evidence="1">
    <location>
        <begin position="79"/>
        <end position="96"/>
    </location>
</feature>
<evidence type="ECO:0000313" key="3">
    <source>
        <dbReference type="EMBL" id="RYC67278.1"/>
    </source>
</evidence>
<evidence type="ECO:0000313" key="4">
    <source>
        <dbReference type="Proteomes" id="UP000290407"/>
    </source>
</evidence>
<feature type="region of interest" description="Disordered" evidence="1">
    <location>
        <begin position="73"/>
        <end position="103"/>
    </location>
</feature>
<keyword evidence="2" id="KW-0472">Membrane</keyword>
<dbReference type="Pfam" id="PF04338">
    <property type="entry name" value="DUF481"/>
    <property type="match status" value="1"/>
</dbReference>
<dbReference type="AlphaFoldDB" id="A0A4V1RVM4"/>
<protein>
    <submittedName>
        <fullName evidence="3">DUF481 domain-containing protein</fullName>
    </submittedName>
</protein>
<keyword evidence="4" id="KW-1185">Reference proteome</keyword>
<comment type="caution">
    <text evidence="3">The sequence shown here is derived from an EMBL/GenBank/DDBJ whole genome shotgun (WGS) entry which is preliminary data.</text>
</comment>
<name>A0A4V1RVM4_9BACT</name>
<keyword evidence="2" id="KW-1133">Transmembrane helix</keyword>
<gene>
    <name evidence="3" type="ORF">EQG79_24485</name>
</gene>
<organism evidence="3 4">
    <name type="scientific">Spirosoma sordidisoli</name>
    <dbReference type="NCBI Taxonomy" id="2502893"/>
    <lineage>
        <taxon>Bacteria</taxon>
        <taxon>Pseudomonadati</taxon>
        <taxon>Bacteroidota</taxon>
        <taxon>Cytophagia</taxon>
        <taxon>Cytophagales</taxon>
        <taxon>Cytophagaceae</taxon>
        <taxon>Spirosoma</taxon>
    </lineage>
</organism>
<keyword evidence="2" id="KW-0812">Transmembrane</keyword>
<dbReference type="Proteomes" id="UP000290407">
    <property type="component" value="Unassembled WGS sequence"/>
</dbReference>
<evidence type="ECO:0000256" key="2">
    <source>
        <dbReference type="SAM" id="Phobius"/>
    </source>
</evidence>
<proteinExistence type="predicted"/>
<sequence length="326" mass="36833">MRPGPRIPQRVITNRVSAESSVDRFYRLNLSFFPKLRPVPLASVVKKRHYLLLLLVFLLSPILTLAQIVEQPDPLRPSTPDSTQATADSVQTDSTLAKTPAPAAPKPVTRIVRYRLAADGTLTAGNINRALVQLAGAVDYQLSNLFKLSTTPSFVYGRQNGILAEREWFGDFRATYRPEKRLYYLAFGSYERSNLRQISHRWTIAGGAGYKLVDRKRAYLSVTNVVLQEYTNFVELANINVIRNSTRLFGEYTFGSDRWTLTHTAFYQPALNQRNVRWNASLSLSIKLNTVISLRSSLANAYESVVAPGRQNNDLRFTAGLVYERK</sequence>
<dbReference type="EMBL" id="SBLB01000008">
    <property type="protein sequence ID" value="RYC67278.1"/>
    <property type="molecule type" value="Genomic_DNA"/>
</dbReference>
<accession>A0A4V1RVM4</accession>